<dbReference type="SUPFAM" id="SSF52172">
    <property type="entry name" value="CheY-like"/>
    <property type="match status" value="1"/>
</dbReference>
<dbReference type="Gene3D" id="1.10.3210.10">
    <property type="entry name" value="Hypothetical protein af1432"/>
    <property type="match status" value="1"/>
</dbReference>
<reference evidence="4 5" key="1">
    <citation type="journal article" date="2021" name="Microbiol. Spectr.">
        <title>A Single Bacterium Capable of Oxidation and Reduction of Iron at Circumneutral pH.</title>
        <authorList>
            <person name="Kato S."/>
            <person name="Ohkuma M."/>
        </authorList>
    </citation>
    <scope>NUCLEOTIDE SEQUENCE [LARGE SCALE GENOMIC DNA]</scope>
    <source>
        <strain evidence="4 5">MIZ03</strain>
    </source>
</reference>
<dbReference type="PANTHER" id="PTHR45228">
    <property type="entry name" value="CYCLIC DI-GMP PHOSPHODIESTERASE TM_0186-RELATED"/>
    <property type="match status" value="1"/>
</dbReference>
<dbReference type="InterPro" id="IPR052020">
    <property type="entry name" value="Cyclic_di-GMP/3'3'-cGAMP_PDE"/>
</dbReference>
<dbReference type="Gene3D" id="3.40.50.2300">
    <property type="match status" value="1"/>
</dbReference>
<dbReference type="Proteomes" id="UP000824366">
    <property type="component" value="Chromosome"/>
</dbReference>
<feature type="domain" description="Response regulatory" evidence="2">
    <location>
        <begin position="6"/>
        <end position="122"/>
    </location>
</feature>
<dbReference type="SMART" id="SM00471">
    <property type="entry name" value="HDc"/>
    <property type="match status" value="1"/>
</dbReference>
<protein>
    <submittedName>
        <fullName evidence="4">Cyclic di-GMP phosphodiesterase</fullName>
    </submittedName>
</protein>
<dbReference type="SMART" id="SM00448">
    <property type="entry name" value="REC"/>
    <property type="match status" value="1"/>
</dbReference>
<dbReference type="PROSITE" id="PS51832">
    <property type="entry name" value="HD_GYP"/>
    <property type="match status" value="1"/>
</dbReference>
<feature type="domain" description="HD-GYP" evidence="3">
    <location>
        <begin position="149"/>
        <end position="371"/>
    </location>
</feature>
<dbReference type="InterPro" id="IPR011006">
    <property type="entry name" value="CheY-like_superfamily"/>
</dbReference>
<keyword evidence="1" id="KW-0597">Phosphoprotein</keyword>
<evidence type="ECO:0000259" key="2">
    <source>
        <dbReference type="PROSITE" id="PS50110"/>
    </source>
</evidence>
<dbReference type="Pfam" id="PF13487">
    <property type="entry name" value="HD_5"/>
    <property type="match status" value="1"/>
</dbReference>
<dbReference type="InterPro" id="IPR037522">
    <property type="entry name" value="HD_GYP_dom"/>
</dbReference>
<evidence type="ECO:0000313" key="4">
    <source>
        <dbReference type="EMBL" id="BCO26646.1"/>
    </source>
</evidence>
<dbReference type="CDD" id="cd00077">
    <property type="entry name" value="HDc"/>
    <property type="match status" value="1"/>
</dbReference>
<evidence type="ECO:0000256" key="1">
    <source>
        <dbReference type="PROSITE-ProRule" id="PRU00169"/>
    </source>
</evidence>
<dbReference type="Pfam" id="PF00072">
    <property type="entry name" value="Response_reg"/>
    <property type="match status" value="1"/>
</dbReference>
<gene>
    <name evidence="4" type="ORF">MIZ03_1529</name>
</gene>
<dbReference type="PANTHER" id="PTHR45228:SF5">
    <property type="entry name" value="CYCLIC DI-GMP PHOSPHODIESTERASE VC_1348-RELATED"/>
    <property type="match status" value="1"/>
</dbReference>
<name>A0ABN6D727_9BURK</name>
<dbReference type="RefSeq" id="WP_223910438.1">
    <property type="nucleotide sequence ID" value="NZ_AP024238.1"/>
</dbReference>
<accession>A0ABN6D727</accession>
<feature type="modified residue" description="4-aspartylphosphate" evidence="1">
    <location>
        <position position="55"/>
    </location>
</feature>
<keyword evidence="5" id="KW-1185">Reference proteome</keyword>
<dbReference type="InterPro" id="IPR003607">
    <property type="entry name" value="HD/PDEase_dom"/>
</dbReference>
<organism evidence="4 5">
    <name type="scientific">Rhodoferax lithotrophicus</name>
    <dbReference type="NCBI Taxonomy" id="2798804"/>
    <lineage>
        <taxon>Bacteria</taxon>
        <taxon>Pseudomonadati</taxon>
        <taxon>Pseudomonadota</taxon>
        <taxon>Betaproteobacteria</taxon>
        <taxon>Burkholderiales</taxon>
        <taxon>Comamonadaceae</taxon>
        <taxon>Rhodoferax</taxon>
    </lineage>
</organism>
<evidence type="ECO:0000313" key="5">
    <source>
        <dbReference type="Proteomes" id="UP000824366"/>
    </source>
</evidence>
<proteinExistence type="predicted"/>
<sequence length="371" mass="41505">MNKIHTVLVVDDQPENLAILGELLESHYRVKIANSGQRALHAAATAPIPDLILLDVMMPVMDGYQLLARLKENPLTRDIPVIFVTAKDRAEDEERGLELGAADYITKPIKPVVVLARVRIQLENKLAKDWLKDQNAFLESEVARRMHDNELIQNASLHALATLAETRDPDTGGHIFRTQSYVQLLAKAIRQHAHYQGQLSDEHLKMIVRAAPLHDIGKVGIPDHILRKPGPLTAAEFEVIQTHCKIGGDAIALAMQRVKDADRSAYRSQGTPLAFLEVARLIARSHHERWDGYGYPDQLQGELIPLAARIMALADVFDALTSKRVYKEAIPVEEAVAIITAEKGQHFDPELVEVFLRLQREFALIAQKFKA</sequence>
<evidence type="ECO:0000259" key="3">
    <source>
        <dbReference type="PROSITE" id="PS51832"/>
    </source>
</evidence>
<dbReference type="CDD" id="cd19920">
    <property type="entry name" value="REC_PA4781-like"/>
    <property type="match status" value="1"/>
</dbReference>
<dbReference type="InterPro" id="IPR001789">
    <property type="entry name" value="Sig_transdc_resp-reg_receiver"/>
</dbReference>
<dbReference type="SUPFAM" id="SSF109604">
    <property type="entry name" value="HD-domain/PDEase-like"/>
    <property type="match status" value="1"/>
</dbReference>
<dbReference type="EMBL" id="AP024238">
    <property type="protein sequence ID" value="BCO26646.1"/>
    <property type="molecule type" value="Genomic_DNA"/>
</dbReference>
<dbReference type="PROSITE" id="PS50110">
    <property type="entry name" value="RESPONSE_REGULATORY"/>
    <property type="match status" value="1"/>
</dbReference>